<keyword evidence="3" id="KW-1185">Reference proteome</keyword>
<feature type="domain" description="MOSC" evidence="1">
    <location>
        <begin position="30"/>
        <end position="164"/>
    </location>
</feature>
<dbReference type="InterPro" id="IPR052353">
    <property type="entry name" value="Benzoxazolinone_Detox_Enz"/>
</dbReference>
<proteinExistence type="predicted"/>
<dbReference type="SUPFAM" id="SSF50800">
    <property type="entry name" value="PK beta-barrel domain-like"/>
    <property type="match status" value="1"/>
</dbReference>
<reference evidence="2 3" key="1">
    <citation type="submission" date="2023-01" db="EMBL/GenBank/DDBJ databases">
        <title>Bacillus changyiensis sp. nov., isolated from a coastal deposit.</title>
        <authorList>
            <person name="Xiao G."/>
            <person name="Lai Q."/>
            <person name="Hu Z."/>
            <person name="Shao Z."/>
        </authorList>
    </citation>
    <scope>NUCLEOTIDE SEQUENCE [LARGE SCALE GENOMIC DNA]</scope>
    <source>
        <strain evidence="2 3">CLL-7-23</strain>
    </source>
</reference>
<name>A0ABT4X0J1_9BACI</name>
<sequence length="225" mass="25924">MSMKIISINIGKPITIDVNGKEIQTGIYKMQIKKPIYLGKLNFQGDGQADLVHHGGVDKAVCVYPFEHYQYWENELNRKLEYGAFGENLTVTGMLETNIHIGDIFQIGEAIVQVTQPRQPCFKLAKRYDLKDFPIRMQNNGYTGFYFRVLEEGWVTPGSNINRLETNAKQVTIEFANQIMHHDKKNVDALKRILEVEQLSGNWTNTFRKRLKGTIENTQERIEGK</sequence>
<dbReference type="PROSITE" id="PS51340">
    <property type="entry name" value="MOSC"/>
    <property type="match status" value="1"/>
</dbReference>
<dbReference type="PANTHER" id="PTHR30212:SF4">
    <property type="entry name" value="MOSC DOMAIN-CONTAINING PROTEIN"/>
    <property type="match status" value="1"/>
</dbReference>
<dbReference type="InterPro" id="IPR005302">
    <property type="entry name" value="MoCF_Sase_C"/>
</dbReference>
<dbReference type="InterPro" id="IPR005163">
    <property type="entry name" value="Tri_helical_YiiM-like"/>
</dbReference>
<dbReference type="Proteomes" id="UP001211894">
    <property type="component" value="Unassembled WGS sequence"/>
</dbReference>
<dbReference type="InterPro" id="IPR011037">
    <property type="entry name" value="Pyrv_Knase-like_insert_dom_sf"/>
</dbReference>
<comment type="caution">
    <text evidence="2">The sequence shown here is derived from an EMBL/GenBank/DDBJ whole genome shotgun (WGS) entry which is preliminary data.</text>
</comment>
<dbReference type="Pfam" id="PF03473">
    <property type="entry name" value="MOSC"/>
    <property type="match status" value="1"/>
</dbReference>
<evidence type="ECO:0000313" key="2">
    <source>
        <dbReference type="EMBL" id="MDA7025199.1"/>
    </source>
</evidence>
<dbReference type="Gene3D" id="2.40.33.20">
    <property type="entry name" value="PK beta-barrel domain-like"/>
    <property type="match status" value="1"/>
</dbReference>
<evidence type="ECO:0000259" key="1">
    <source>
        <dbReference type="PROSITE" id="PS51340"/>
    </source>
</evidence>
<dbReference type="EMBL" id="JAQKAB010000001">
    <property type="protein sequence ID" value="MDA7025199.1"/>
    <property type="molecule type" value="Genomic_DNA"/>
</dbReference>
<evidence type="ECO:0000313" key="3">
    <source>
        <dbReference type="Proteomes" id="UP001211894"/>
    </source>
</evidence>
<gene>
    <name evidence="2" type="ORF">PJ311_01090</name>
</gene>
<dbReference type="RefSeq" id="WP_271339064.1">
    <property type="nucleotide sequence ID" value="NZ_JAQKAB010000001.1"/>
</dbReference>
<accession>A0ABT4X0J1</accession>
<dbReference type="Pfam" id="PF03475">
    <property type="entry name" value="YiiM_3-alpha"/>
    <property type="match status" value="1"/>
</dbReference>
<protein>
    <submittedName>
        <fullName evidence="2">MOSC domain-containing protein</fullName>
    </submittedName>
</protein>
<organism evidence="2 3">
    <name type="scientific">Bacillus changyiensis</name>
    <dbReference type="NCBI Taxonomy" id="3004103"/>
    <lineage>
        <taxon>Bacteria</taxon>
        <taxon>Bacillati</taxon>
        <taxon>Bacillota</taxon>
        <taxon>Bacilli</taxon>
        <taxon>Bacillales</taxon>
        <taxon>Bacillaceae</taxon>
        <taxon>Bacillus</taxon>
    </lineage>
</organism>
<dbReference type="PANTHER" id="PTHR30212">
    <property type="entry name" value="PROTEIN YIIM"/>
    <property type="match status" value="1"/>
</dbReference>